<comment type="caution">
    <text evidence="2">The sequence shown here is derived from an EMBL/GenBank/DDBJ whole genome shotgun (WGS) entry which is preliminary data.</text>
</comment>
<reference evidence="2 3" key="1">
    <citation type="submission" date="2017-07" db="EMBL/GenBank/DDBJ databases">
        <title>Whole genome sequence of Azospirillum brasilense 2A1, a potential biofertilizer strain.</title>
        <authorList>
            <person name="Fontana C.A."/>
            <person name="Toffoli L.M."/>
            <person name="Salazar S.M."/>
            <person name="Puglisi E."/>
            <person name="Pedraza R."/>
            <person name="Bassi D."/>
            <person name="Cocconcelli P.S."/>
        </authorList>
    </citation>
    <scope>NUCLEOTIDE SEQUENCE [LARGE SCALE GENOMIC DNA]</scope>
    <source>
        <strain evidence="2 3">2A1</strain>
        <plasmid evidence="2">unnamed</plasmid>
    </source>
</reference>
<dbReference type="AlphaFoldDB" id="A0A235H9T4"/>
<feature type="region of interest" description="Disordered" evidence="1">
    <location>
        <begin position="1"/>
        <end position="34"/>
    </location>
</feature>
<accession>A0A235H9T4</accession>
<evidence type="ECO:0000256" key="1">
    <source>
        <dbReference type="SAM" id="MobiDB-lite"/>
    </source>
</evidence>
<organism evidence="2 3">
    <name type="scientific">Azospirillum brasilense</name>
    <dbReference type="NCBI Taxonomy" id="192"/>
    <lineage>
        <taxon>Bacteria</taxon>
        <taxon>Pseudomonadati</taxon>
        <taxon>Pseudomonadota</taxon>
        <taxon>Alphaproteobacteria</taxon>
        <taxon>Rhodospirillales</taxon>
        <taxon>Azospirillaceae</taxon>
        <taxon>Azospirillum</taxon>
    </lineage>
</organism>
<sequence length="330" mass="34828">MDVLTETPTADEGVNSTPVADGVDEGDAGTSANPPIIEINATSPHTRVAKLLIDQLKAVPKAWAQMTFAEQNVLIGQALTFGRDLVDELDRKLAQAGRVTIAGTLVDYQHAEKKFVAKLDLEMTKNMAGDLFEARGQEVLVVVAGVDRFAGPGDNLQPDVPKDNQPDMFGGGGGQPEEAADPRFVVVTVTDGANASKFELRDTDDDKLLWLFTDEAVASAARNFLADRFAGQEATAGASSVSDALREALEAVTKEIIADGGADVSDVALPVLGSGRPSKEALERAEEVGAAYFRAGRGLLDGHPQGWPPSMIDAYRRGWSAEQGKPGASA</sequence>
<gene>
    <name evidence="2" type="ORF">CHT98_20175</name>
</gene>
<keyword evidence="2" id="KW-0614">Plasmid</keyword>
<dbReference type="RefSeq" id="WP_094305276.1">
    <property type="nucleotide sequence ID" value="NZ_NOWT01000021.1"/>
</dbReference>
<protein>
    <submittedName>
        <fullName evidence="2">Uncharacterized protein</fullName>
    </submittedName>
</protein>
<evidence type="ECO:0000313" key="3">
    <source>
        <dbReference type="Proteomes" id="UP000215367"/>
    </source>
</evidence>
<proteinExistence type="predicted"/>
<dbReference type="Proteomes" id="UP000215367">
    <property type="component" value="Unassembled WGS sequence"/>
</dbReference>
<evidence type="ECO:0000313" key="2">
    <source>
        <dbReference type="EMBL" id="OYD82518.1"/>
    </source>
</evidence>
<name>A0A235H9T4_AZOBR</name>
<dbReference type="EMBL" id="NOWT01000021">
    <property type="protein sequence ID" value="OYD82518.1"/>
    <property type="molecule type" value="Genomic_DNA"/>
</dbReference>
<geneLocation type="plasmid" evidence="2">
    <name>unnamed</name>
</geneLocation>